<accession>A0A1Y3LNL7</accession>
<evidence type="ECO:0000313" key="2">
    <source>
        <dbReference type="EMBL" id="OUM37770.1"/>
    </source>
</evidence>
<keyword evidence="1" id="KW-1133">Transmembrane helix</keyword>
<reference evidence="2 3" key="1">
    <citation type="submission" date="2017-05" db="EMBL/GenBank/DDBJ databases">
        <title>Whole genome sequence of Pseudomonas putida isolate 1312 commercialized as a biostimulant.</title>
        <authorList>
            <person name="Crovadore J."/>
            <person name="Blanc P."/>
            <person name="Chablais R."/>
            <person name="Cochard B."/>
            <person name="Grizard D."/>
            <person name="Lefort F."/>
        </authorList>
    </citation>
    <scope>NUCLEOTIDE SEQUENCE [LARGE SCALE GENOMIC DNA]</scope>
    <source>
        <strain evidence="2 3">1312</strain>
    </source>
</reference>
<evidence type="ECO:0000256" key="1">
    <source>
        <dbReference type="SAM" id="Phobius"/>
    </source>
</evidence>
<name>A0A1Y3LNL7_PSEPU</name>
<sequence>MQYSLNRLKIKDQISHDLIKIMALGERTLLNIALTISVFFGLQKSGLAADFLVGAVCSGTLTFLAYTLKTMYYDNALSQLELPPHTDTTTIDSALYGMGYIETIKGEYSKSKAMFSILHRCKSEKIFVQRQSKALKIKGPYRELEMLIRHIS</sequence>
<protein>
    <submittedName>
        <fullName evidence="2">Uncharacterized protein</fullName>
    </submittedName>
</protein>
<feature type="transmembrane region" description="Helical" evidence="1">
    <location>
        <begin position="48"/>
        <end position="68"/>
    </location>
</feature>
<dbReference type="AlphaFoldDB" id="A0A1Y3LNL7"/>
<gene>
    <name evidence="2" type="ORF">B8W72_03550</name>
</gene>
<keyword evidence="1" id="KW-0812">Transmembrane</keyword>
<proteinExistence type="predicted"/>
<evidence type="ECO:0000313" key="3">
    <source>
        <dbReference type="Proteomes" id="UP000196082"/>
    </source>
</evidence>
<dbReference type="RefSeq" id="WP_086974664.1">
    <property type="nucleotide sequence ID" value="NZ_NFSB01000053.1"/>
</dbReference>
<keyword evidence="1" id="KW-0472">Membrane</keyword>
<organism evidence="2 3">
    <name type="scientific">Pseudomonas putida</name>
    <name type="common">Arthrobacter siderocapsulatus</name>
    <dbReference type="NCBI Taxonomy" id="303"/>
    <lineage>
        <taxon>Bacteria</taxon>
        <taxon>Pseudomonadati</taxon>
        <taxon>Pseudomonadota</taxon>
        <taxon>Gammaproteobacteria</taxon>
        <taxon>Pseudomonadales</taxon>
        <taxon>Pseudomonadaceae</taxon>
        <taxon>Pseudomonas</taxon>
    </lineage>
</organism>
<dbReference type="Proteomes" id="UP000196082">
    <property type="component" value="Unassembled WGS sequence"/>
</dbReference>
<dbReference type="EMBL" id="NFSB01000053">
    <property type="protein sequence ID" value="OUM37770.1"/>
    <property type="molecule type" value="Genomic_DNA"/>
</dbReference>
<feature type="transmembrane region" description="Helical" evidence="1">
    <location>
        <begin position="21"/>
        <end position="42"/>
    </location>
</feature>
<comment type="caution">
    <text evidence="2">The sequence shown here is derived from an EMBL/GenBank/DDBJ whole genome shotgun (WGS) entry which is preliminary data.</text>
</comment>